<dbReference type="Pfam" id="PF09998">
    <property type="entry name" value="DUF2239"/>
    <property type="match status" value="1"/>
</dbReference>
<keyword evidence="2" id="KW-1185">Reference proteome</keyword>
<dbReference type="AlphaFoldDB" id="A0A7L9U5J5"/>
<evidence type="ECO:0000313" key="1">
    <source>
        <dbReference type="EMBL" id="QOL50207.1"/>
    </source>
</evidence>
<organism evidence="1 2">
    <name type="scientific">Massilia litorea</name>
    <dbReference type="NCBI Taxonomy" id="2769491"/>
    <lineage>
        <taxon>Bacteria</taxon>
        <taxon>Pseudomonadati</taxon>
        <taxon>Pseudomonadota</taxon>
        <taxon>Betaproteobacteria</taxon>
        <taxon>Burkholderiales</taxon>
        <taxon>Oxalobacteraceae</taxon>
        <taxon>Telluria group</taxon>
        <taxon>Massilia</taxon>
    </lineage>
</organism>
<protein>
    <submittedName>
        <fullName evidence="1">DUF2239 family protein</fullName>
    </submittedName>
</protein>
<dbReference type="Proteomes" id="UP000593875">
    <property type="component" value="Chromosome"/>
</dbReference>
<name>A0A7L9U5J5_9BURK</name>
<evidence type="ECO:0000313" key="2">
    <source>
        <dbReference type="Proteomes" id="UP000593875"/>
    </source>
</evidence>
<gene>
    <name evidence="1" type="ORF">LPB04_02440</name>
</gene>
<sequence>MLPNNCIAFAGTELLARGELVEVVRAVKAALDKGSDRSIALLDAATSQPVDINFTGTEEEVLQRIPRAPGRGAGRPKLGVIPREVTLLPRHWEWLAKQPGGASVALRKLVEHASRDAREADMMREARDAAYRFMHELMGDAAGFEEASRALFASDGERFQGLVADWPGDVRAHLLELAGPAFGSGQAPSS</sequence>
<dbReference type="InterPro" id="IPR018715">
    <property type="entry name" value="DUF2239"/>
</dbReference>
<dbReference type="RefSeq" id="WP_193687224.1">
    <property type="nucleotide sequence ID" value="NZ_CP062941.1"/>
</dbReference>
<proteinExistence type="predicted"/>
<reference evidence="1 2" key="1">
    <citation type="submission" date="2020-10" db="EMBL/GenBank/DDBJ databases">
        <title>Genome sequencing of Massilia sp. LPB0304.</title>
        <authorList>
            <person name="Kim J."/>
        </authorList>
    </citation>
    <scope>NUCLEOTIDE SEQUENCE [LARGE SCALE GENOMIC DNA]</scope>
    <source>
        <strain evidence="1 2">LPB0304</strain>
    </source>
</reference>
<dbReference type="KEGG" id="mlir:LPB04_02440"/>
<dbReference type="EMBL" id="CP062941">
    <property type="protein sequence ID" value="QOL50207.1"/>
    <property type="molecule type" value="Genomic_DNA"/>
</dbReference>
<accession>A0A7L9U5J5</accession>